<dbReference type="Proteomes" id="UP001595617">
    <property type="component" value="Unassembled WGS sequence"/>
</dbReference>
<keyword evidence="4" id="KW-0902">Two-component regulatory system</keyword>
<dbReference type="PROSITE" id="PS50110">
    <property type="entry name" value="RESPONSE_REGULATORY"/>
    <property type="match status" value="2"/>
</dbReference>
<evidence type="ECO:0000256" key="3">
    <source>
        <dbReference type="ARBA" id="ARBA00022553"/>
    </source>
</evidence>
<dbReference type="InterPro" id="IPR036097">
    <property type="entry name" value="HisK_dim/P_sf"/>
</dbReference>
<keyword evidence="3 5" id="KW-0597">Phosphoprotein</keyword>
<reference evidence="9" key="1">
    <citation type="journal article" date="2019" name="Int. J. Syst. Evol. Microbiol.">
        <title>The Global Catalogue of Microorganisms (GCM) 10K type strain sequencing project: providing services to taxonomists for standard genome sequencing and annotation.</title>
        <authorList>
            <consortium name="The Broad Institute Genomics Platform"/>
            <consortium name="The Broad Institute Genome Sequencing Center for Infectious Disease"/>
            <person name="Wu L."/>
            <person name="Ma J."/>
        </authorList>
    </citation>
    <scope>NUCLEOTIDE SEQUENCE [LARGE SCALE GENOMIC DNA]</scope>
    <source>
        <strain evidence="9">IBRC 10765</strain>
    </source>
</reference>
<accession>A0ABV8A1Q8</accession>
<evidence type="ECO:0000256" key="1">
    <source>
        <dbReference type="ARBA" id="ARBA00000085"/>
    </source>
</evidence>
<dbReference type="PRINTS" id="PR00344">
    <property type="entry name" value="BCTRLSENSOR"/>
</dbReference>
<sequence>MEVRKETIDSPGDGAVAPEFAALTRRQKVLLIDDDKASLTILAELLRPEVDVALARNGEQGLRKAREIRPDLILLDVMMPDMDGFEVIRRLKSDEHTEHIPVMFITGTGDLENEERGLALGACDYVHKPFHHSIVLARVRLHLQVVQQHALEVARESILAKERFLANMSHELRTPLNAIHGTVELLKSQPLDDRTLRQLDTIHQSSRFLLYLINDILDLARLNAGKMHMDEALFDLDHLLQSVCDLYRATNDSKEIDLVIDVAPDVPVYVRGDESRLKQVLANLLSNAYKFTEEGSICIEVRRATDDLLKFAVIDTGIGVAPEKQSTIFDAFIQADDSTARRYGGAGLGLQICTRLVNMMRGRLHVVSEPAAGSTFYFTIPLPADGRPLPELTQRFGILTDPHWRYMAELAARDIVAMQGEVVLLEDIDAVPTSAVTVDRWLVFSRHFDSDHLQRWSLAEHSVLWFLPQSVVYDLPTLPNVALEALPYGRFHLRRWVAADELTASNVTPLPSLNHVQVVVVDDNPVNLRVVTAILEKLGATVQAFDQAQRALDYVKHHNADLMLMDVQMPDLDGLEATERLRQQGFAAPVIAFTANVSQRDRAACLSAGMNDVLVKPVKMVQLHTMVQKWLSPN</sequence>
<dbReference type="SMART" id="SM00448">
    <property type="entry name" value="REC"/>
    <property type="match status" value="2"/>
</dbReference>
<protein>
    <recommendedName>
        <fullName evidence="2">histidine kinase</fullName>
        <ecNumber evidence="2">2.7.13.3</ecNumber>
    </recommendedName>
</protein>
<evidence type="ECO:0000313" key="8">
    <source>
        <dbReference type="EMBL" id="MFC3853546.1"/>
    </source>
</evidence>
<dbReference type="Gene3D" id="3.40.50.2300">
    <property type="match status" value="2"/>
</dbReference>
<dbReference type="SMART" id="SM00388">
    <property type="entry name" value="HisKA"/>
    <property type="match status" value="1"/>
</dbReference>
<dbReference type="Pfam" id="PF00072">
    <property type="entry name" value="Response_reg"/>
    <property type="match status" value="2"/>
</dbReference>
<dbReference type="SMART" id="SM00387">
    <property type="entry name" value="HATPase_c"/>
    <property type="match status" value="1"/>
</dbReference>
<dbReference type="RefSeq" id="WP_380696802.1">
    <property type="nucleotide sequence ID" value="NZ_JBHRYR010000003.1"/>
</dbReference>
<evidence type="ECO:0000259" key="6">
    <source>
        <dbReference type="PROSITE" id="PS50109"/>
    </source>
</evidence>
<dbReference type="EC" id="2.7.13.3" evidence="2"/>
<evidence type="ECO:0000313" key="9">
    <source>
        <dbReference type="Proteomes" id="UP001595617"/>
    </source>
</evidence>
<dbReference type="InterPro" id="IPR036890">
    <property type="entry name" value="HATPase_C_sf"/>
</dbReference>
<dbReference type="CDD" id="cd16922">
    <property type="entry name" value="HATPase_EvgS-ArcB-TorS-like"/>
    <property type="match status" value="1"/>
</dbReference>
<dbReference type="Pfam" id="PF02518">
    <property type="entry name" value="HATPase_c"/>
    <property type="match status" value="1"/>
</dbReference>
<dbReference type="PROSITE" id="PS50109">
    <property type="entry name" value="HIS_KIN"/>
    <property type="match status" value="1"/>
</dbReference>
<evidence type="ECO:0000256" key="4">
    <source>
        <dbReference type="ARBA" id="ARBA00023012"/>
    </source>
</evidence>
<name>A0ABV8A1Q8_9GAMM</name>
<dbReference type="SUPFAM" id="SSF55874">
    <property type="entry name" value="ATPase domain of HSP90 chaperone/DNA topoisomerase II/histidine kinase"/>
    <property type="match status" value="1"/>
</dbReference>
<comment type="caution">
    <text evidence="8">The sequence shown here is derived from an EMBL/GenBank/DDBJ whole genome shotgun (WGS) entry which is preliminary data.</text>
</comment>
<gene>
    <name evidence="8" type="ORF">ACFOOG_11935</name>
</gene>
<dbReference type="SUPFAM" id="SSF47384">
    <property type="entry name" value="Homodimeric domain of signal transducing histidine kinase"/>
    <property type="match status" value="1"/>
</dbReference>
<keyword evidence="9" id="KW-1185">Reference proteome</keyword>
<evidence type="ECO:0000256" key="2">
    <source>
        <dbReference type="ARBA" id="ARBA00012438"/>
    </source>
</evidence>
<dbReference type="Gene3D" id="3.30.565.10">
    <property type="entry name" value="Histidine kinase-like ATPase, C-terminal domain"/>
    <property type="match status" value="1"/>
</dbReference>
<dbReference type="Pfam" id="PF00512">
    <property type="entry name" value="HisKA"/>
    <property type="match status" value="1"/>
</dbReference>
<dbReference type="PANTHER" id="PTHR45339:SF1">
    <property type="entry name" value="HYBRID SIGNAL TRANSDUCTION HISTIDINE KINASE J"/>
    <property type="match status" value="1"/>
</dbReference>
<feature type="domain" description="Response regulatory" evidence="7">
    <location>
        <begin position="517"/>
        <end position="631"/>
    </location>
</feature>
<dbReference type="InterPro" id="IPR005467">
    <property type="entry name" value="His_kinase_dom"/>
</dbReference>
<evidence type="ECO:0000256" key="5">
    <source>
        <dbReference type="PROSITE-ProRule" id="PRU00169"/>
    </source>
</evidence>
<dbReference type="PANTHER" id="PTHR45339">
    <property type="entry name" value="HYBRID SIGNAL TRANSDUCTION HISTIDINE KINASE J"/>
    <property type="match status" value="1"/>
</dbReference>
<dbReference type="SUPFAM" id="SSF52172">
    <property type="entry name" value="CheY-like"/>
    <property type="match status" value="2"/>
</dbReference>
<feature type="domain" description="Histidine kinase" evidence="6">
    <location>
        <begin position="167"/>
        <end position="384"/>
    </location>
</feature>
<dbReference type="EMBL" id="JBHRYR010000003">
    <property type="protein sequence ID" value="MFC3853546.1"/>
    <property type="molecule type" value="Genomic_DNA"/>
</dbReference>
<feature type="domain" description="Response regulatory" evidence="7">
    <location>
        <begin position="28"/>
        <end position="143"/>
    </location>
</feature>
<feature type="modified residue" description="4-aspartylphosphate" evidence="5">
    <location>
        <position position="76"/>
    </location>
</feature>
<dbReference type="CDD" id="cd00082">
    <property type="entry name" value="HisKA"/>
    <property type="match status" value="1"/>
</dbReference>
<dbReference type="Gene3D" id="1.10.287.130">
    <property type="match status" value="1"/>
</dbReference>
<dbReference type="CDD" id="cd17546">
    <property type="entry name" value="REC_hyHK_CKI1_RcsC-like"/>
    <property type="match status" value="1"/>
</dbReference>
<dbReference type="InterPro" id="IPR003661">
    <property type="entry name" value="HisK_dim/P_dom"/>
</dbReference>
<feature type="modified residue" description="4-aspartylphosphate" evidence="5">
    <location>
        <position position="566"/>
    </location>
</feature>
<dbReference type="InterPro" id="IPR003594">
    <property type="entry name" value="HATPase_dom"/>
</dbReference>
<dbReference type="InterPro" id="IPR011006">
    <property type="entry name" value="CheY-like_superfamily"/>
</dbReference>
<organism evidence="8 9">
    <name type="scientific">Saccharospirillum mangrovi</name>
    <dbReference type="NCBI Taxonomy" id="2161747"/>
    <lineage>
        <taxon>Bacteria</taxon>
        <taxon>Pseudomonadati</taxon>
        <taxon>Pseudomonadota</taxon>
        <taxon>Gammaproteobacteria</taxon>
        <taxon>Oceanospirillales</taxon>
        <taxon>Saccharospirillaceae</taxon>
        <taxon>Saccharospirillum</taxon>
    </lineage>
</organism>
<dbReference type="InterPro" id="IPR001789">
    <property type="entry name" value="Sig_transdc_resp-reg_receiver"/>
</dbReference>
<evidence type="ECO:0000259" key="7">
    <source>
        <dbReference type="PROSITE" id="PS50110"/>
    </source>
</evidence>
<proteinExistence type="predicted"/>
<dbReference type="InterPro" id="IPR004358">
    <property type="entry name" value="Sig_transdc_His_kin-like_C"/>
</dbReference>
<comment type="catalytic activity">
    <reaction evidence="1">
        <text>ATP + protein L-histidine = ADP + protein N-phospho-L-histidine.</text>
        <dbReference type="EC" id="2.7.13.3"/>
    </reaction>
</comment>